<accession>A0A444C5R9</accession>
<comment type="caution">
    <text evidence="1">The sequence shown here is derived from an EMBL/GenBank/DDBJ whole genome shotgun (WGS) entry which is preliminary data.</text>
</comment>
<name>A0A444C5R9_ENSVE</name>
<dbReference type="AlphaFoldDB" id="A0A444C5R9"/>
<reference evidence="1 2" key="1">
    <citation type="journal article" date="2014" name="Agronomy (Basel)">
        <title>A Draft Genome Sequence for Ensete ventricosum, the Drought-Tolerant Tree Against Hunger.</title>
        <authorList>
            <person name="Harrison J."/>
            <person name="Moore K.A."/>
            <person name="Paszkiewicz K."/>
            <person name="Jones T."/>
            <person name="Grant M."/>
            <person name="Ambacheew D."/>
            <person name="Muzemil S."/>
            <person name="Studholme D.J."/>
        </authorList>
    </citation>
    <scope>NUCLEOTIDE SEQUENCE [LARGE SCALE GENOMIC DNA]</scope>
</reference>
<organism evidence="1 2">
    <name type="scientific">Ensete ventricosum</name>
    <name type="common">Abyssinian banana</name>
    <name type="synonym">Musa ensete</name>
    <dbReference type="NCBI Taxonomy" id="4639"/>
    <lineage>
        <taxon>Eukaryota</taxon>
        <taxon>Viridiplantae</taxon>
        <taxon>Streptophyta</taxon>
        <taxon>Embryophyta</taxon>
        <taxon>Tracheophyta</taxon>
        <taxon>Spermatophyta</taxon>
        <taxon>Magnoliopsida</taxon>
        <taxon>Liliopsida</taxon>
        <taxon>Zingiberales</taxon>
        <taxon>Musaceae</taxon>
        <taxon>Ensete</taxon>
    </lineage>
</organism>
<protein>
    <submittedName>
        <fullName evidence="1">Uncharacterized protein</fullName>
    </submittedName>
</protein>
<evidence type="ECO:0000313" key="2">
    <source>
        <dbReference type="Proteomes" id="UP000287651"/>
    </source>
</evidence>
<proteinExistence type="predicted"/>
<dbReference type="Proteomes" id="UP000287651">
    <property type="component" value="Unassembled WGS sequence"/>
</dbReference>
<sequence length="167" mass="18661">MVPVAPPTRKLHSTKAAVLFRGGRGRTHHMHLLSCEEQQQLEEEEEGETSLLLRISSFLPPLHHFELLPWGRCNANKQRSQGSNIFGGVLDKSWPSILDSPTPPPQKHQVREQPTSPPLTLIPCLTQEKEKEQKKATGVHKQEDSNSAKMELIIVLLPPKDVGSCES</sequence>
<evidence type="ECO:0000313" key="1">
    <source>
        <dbReference type="EMBL" id="RRT51413.1"/>
    </source>
</evidence>
<gene>
    <name evidence="1" type="ORF">B296_00035118</name>
</gene>
<dbReference type="EMBL" id="AMZH03012235">
    <property type="protein sequence ID" value="RRT51413.1"/>
    <property type="molecule type" value="Genomic_DNA"/>
</dbReference>